<protein>
    <submittedName>
        <fullName evidence="1">Uncharacterized protein</fullName>
    </submittedName>
</protein>
<accession>A0A504YDM1</accession>
<evidence type="ECO:0000313" key="1">
    <source>
        <dbReference type="EMBL" id="TPP59762.1"/>
    </source>
</evidence>
<reference evidence="1 2" key="1">
    <citation type="submission" date="2019-04" db="EMBL/GenBank/DDBJ databases">
        <title>Annotation for the trematode Fasciola gigantica.</title>
        <authorList>
            <person name="Choi Y.-J."/>
        </authorList>
    </citation>
    <scope>NUCLEOTIDE SEQUENCE [LARGE SCALE GENOMIC DNA]</scope>
    <source>
        <strain evidence="1">Uganda_cow_1</strain>
    </source>
</reference>
<evidence type="ECO:0000313" key="2">
    <source>
        <dbReference type="Proteomes" id="UP000316759"/>
    </source>
</evidence>
<gene>
    <name evidence="1" type="ORF">FGIG_04002</name>
</gene>
<sequence length="83" mass="9186">MLCGVNGKSLETVGVVTLKLLISGMSNTHKFAVVREMALSVDIGMDILSVLHCVVSLDHDFLRTPRGTGRFLQEKPYEPMLLR</sequence>
<dbReference type="AlphaFoldDB" id="A0A504YDM1"/>
<dbReference type="Proteomes" id="UP000316759">
    <property type="component" value="Unassembled WGS sequence"/>
</dbReference>
<organism evidence="1 2">
    <name type="scientific">Fasciola gigantica</name>
    <name type="common">Giant liver fluke</name>
    <dbReference type="NCBI Taxonomy" id="46835"/>
    <lineage>
        <taxon>Eukaryota</taxon>
        <taxon>Metazoa</taxon>
        <taxon>Spiralia</taxon>
        <taxon>Lophotrochozoa</taxon>
        <taxon>Platyhelminthes</taxon>
        <taxon>Trematoda</taxon>
        <taxon>Digenea</taxon>
        <taxon>Plagiorchiida</taxon>
        <taxon>Echinostomata</taxon>
        <taxon>Echinostomatoidea</taxon>
        <taxon>Fasciolidae</taxon>
        <taxon>Fasciola</taxon>
    </lineage>
</organism>
<proteinExistence type="predicted"/>
<dbReference type="EMBL" id="SUNJ01010282">
    <property type="protein sequence ID" value="TPP59762.1"/>
    <property type="molecule type" value="Genomic_DNA"/>
</dbReference>
<keyword evidence="2" id="KW-1185">Reference proteome</keyword>
<name>A0A504YDM1_FASGI</name>
<comment type="caution">
    <text evidence="1">The sequence shown here is derived from an EMBL/GenBank/DDBJ whole genome shotgun (WGS) entry which is preliminary data.</text>
</comment>